<dbReference type="EMBL" id="JAVDTR010000012">
    <property type="protein sequence ID" value="MDR6725638.1"/>
    <property type="molecule type" value="Genomic_DNA"/>
</dbReference>
<evidence type="ECO:0000256" key="1">
    <source>
        <dbReference type="SAM" id="Phobius"/>
    </source>
</evidence>
<proteinExistence type="predicted"/>
<keyword evidence="1" id="KW-0812">Transmembrane</keyword>
<keyword evidence="1" id="KW-1133">Transmembrane helix</keyword>
<gene>
    <name evidence="2" type="ORF">J2W91_004140</name>
</gene>
<evidence type="ECO:0000313" key="3">
    <source>
        <dbReference type="Proteomes" id="UP001254832"/>
    </source>
</evidence>
<dbReference type="AlphaFoldDB" id="A0AAP5H6I0"/>
<evidence type="ECO:0000313" key="2">
    <source>
        <dbReference type="EMBL" id="MDR6725638.1"/>
    </source>
</evidence>
<comment type="caution">
    <text evidence="2">The sequence shown here is derived from an EMBL/GenBank/DDBJ whole genome shotgun (WGS) entry which is preliminary data.</text>
</comment>
<organism evidence="2 3">
    <name type="scientific">Paenibacillus amylolyticus</name>
    <dbReference type="NCBI Taxonomy" id="1451"/>
    <lineage>
        <taxon>Bacteria</taxon>
        <taxon>Bacillati</taxon>
        <taxon>Bacillota</taxon>
        <taxon>Bacilli</taxon>
        <taxon>Bacillales</taxon>
        <taxon>Paenibacillaceae</taxon>
        <taxon>Paenibacillus</taxon>
    </lineage>
</organism>
<feature type="transmembrane region" description="Helical" evidence="1">
    <location>
        <begin position="36"/>
        <end position="56"/>
    </location>
</feature>
<feature type="transmembrane region" description="Helical" evidence="1">
    <location>
        <begin position="6"/>
        <end position="24"/>
    </location>
</feature>
<keyword evidence="1" id="KW-0472">Membrane</keyword>
<feature type="transmembrane region" description="Helical" evidence="1">
    <location>
        <begin position="68"/>
        <end position="89"/>
    </location>
</feature>
<accession>A0AAP5H6I0</accession>
<reference evidence="2" key="1">
    <citation type="submission" date="2023-07" db="EMBL/GenBank/DDBJ databases">
        <title>Sorghum-associated microbial communities from plants grown in Nebraska, USA.</title>
        <authorList>
            <person name="Schachtman D."/>
        </authorList>
    </citation>
    <scope>NUCLEOTIDE SEQUENCE</scope>
    <source>
        <strain evidence="2">BE80</strain>
    </source>
</reference>
<name>A0AAP5H6I0_PAEAM</name>
<protein>
    <submittedName>
        <fullName evidence="2">Uncharacterized protein</fullName>
    </submittedName>
</protein>
<sequence>MKRVIAIAFFILSVMELVTLILIGKSLMTGYMEPSTFSGIIIFPICATYLSIWMFFSRQEFTGGRVAGQISLTAALLTSCPLVCLLIVFY</sequence>
<dbReference type="Proteomes" id="UP001254832">
    <property type="component" value="Unassembled WGS sequence"/>
</dbReference>